<gene>
    <name evidence="1" type="ORF">HPB48_001077</name>
</gene>
<dbReference type="VEuPathDB" id="VectorBase:HLOH_050122"/>
<dbReference type="OrthoDB" id="9909311at2759"/>
<sequence>MEGDTCIGGKHRKVRVTALLSTNIDDSDHRVPLVIGKSKTPRCSRSYVLEHYRHNLEDARFIRGLAERVRPQHA</sequence>
<proteinExistence type="predicted"/>
<dbReference type="Proteomes" id="UP000821853">
    <property type="component" value="Unassembled WGS sequence"/>
</dbReference>
<name>A0A9J6GTK2_HAELO</name>
<dbReference type="EMBL" id="JABSTR010000009">
    <property type="protein sequence ID" value="KAH9378794.1"/>
    <property type="molecule type" value="Genomic_DNA"/>
</dbReference>
<accession>A0A9J6GTK2</accession>
<organism evidence="1 2">
    <name type="scientific">Haemaphysalis longicornis</name>
    <name type="common">Bush tick</name>
    <dbReference type="NCBI Taxonomy" id="44386"/>
    <lineage>
        <taxon>Eukaryota</taxon>
        <taxon>Metazoa</taxon>
        <taxon>Ecdysozoa</taxon>
        <taxon>Arthropoda</taxon>
        <taxon>Chelicerata</taxon>
        <taxon>Arachnida</taxon>
        <taxon>Acari</taxon>
        <taxon>Parasitiformes</taxon>
        <taxon>Ixodida</taxon>
        <taxon>Ixodoidea</taxon>
        <taxon>Ixodidae</taxon>
        <taxon>Haemaphysalinae</taxon>
        <taxon>Haemaphysalis</taxon>
    </lineage>
</organism>
<keyword evidence="2" id="KW-1185">Reference proteome</keyword>
<comment type="caution">
    <text evidence="1">The sequence shown here is derived from an EMBL/GenBank/DDBJ whole genome shotgun (WGS) entry which is preliminary data.</text>
</comment>
<evidence type="ECO:0000313" key="2">
    <source>
        <dbReference type="Proteomes" id="UP000821853"/>
    </source>
</evidence>
<evidence type="ECO:0000313" key="1">
    <source>
        <dbReference type="EMBL" id="KAH9378794.1"/>
    </source>
</evidence>
<reference evidence="1 2" key="1">
    <citation type="journal article" date="2020" name="Cell">
        <title>Large-Scale Comparative Analyses of Tick Genomes Elucidate Their Genetic Diversity and Vector Capacities.</title>
        <authorList>
            <consortium name="Tick Genome and Microbiome Consortium (TIGMIC)"/>
            <person name="Jia N."/>
            <person name="Wang J."/>
            <person name="Shi W."/>
            <person name="Du L."/>
            <person name="Sun Y."/>
            <person name="Zhan W."/>
            <person name="Jiang J.F."/>
            <person name="Wang Q."/>
            <person name="Zhang B."/>
            <person name="Ji P."/>
            <person name="Bell-Sakyi L."/>
            <person name="Cui X.M."/>
            <person name="Yuan T.T."/>
            <person name="Jiang B.G."/>
            <person name="Yang W.F."/>
            <person name="Lam T.T."/>
            <person name="Chang Q.C."/>
            <person name="Ding S.J."/>
            <person name="Wang X.J."/>
            <person name="Zhu J.G."/>
            <person name="Ruan X.D."/>
            <person name="Zhao L."/>
            <person name="Wei J.T."/>
            <person name="Ye R.Z."/>
            <person name="Que T.C."/>
            <person name="Du C.H."/>
            <person name="Zhou Y.H."/>
            <person name="Cheng J.X."/>
            <person name="Dai P.F."/>
            <person name="Guo W.B."/>
            <person name="Han X.H."/>
            <person name="Huang E.J."/>
            <person name="Li L.F."/>
            <person name="Wei W."/>
            <person name="Gao Y.C."/>
            <person name="Liu J.Z."/>
            <person name="Shao H.Z."/>
            <person name="Wang X."/>
            <person name="Wang C.C."/>
            <person name="Yang T.C."/>
            <person name="Huo Q.B."/>
            <person name="Li W."/>
            <person name="Chen H.Y."/>
            <person name="Chen S.E."/>
            <person name="Zhou L.G."/>
            <person name="Ni X.B."/>
            <person name="Tian J.H."/>
            <person name="Sheng Y."/>
            <person name="Liu T."/>
            <person name="Pan Y.S."/>
            <person name="Xia L.Y."/>
            <person name="Li J."/>
            <person name="Zhao F."/>
            <person name="Cao W.C."/>
        </authorList>
    </citation>
    <scope>NUCLEOTIDE SEQUENCE [LARGE SCALE GENOMIC DNA]</scope>
    <source>
        <strain evidence="1">HaeL-2018</strain>
    </source>
</reference>
<protein>
    <submittedName>
        <fullName evidence="1">Uncharacterized protein</fullName>
    </submittedName>
</protein>
<dbReference type="AlphaFoldDB" id="A0A9J6GTK2"/>